<evidence type="ECO:0000313" key="1">
    <source>
        <dbReference type="EMBL" id="QEV42324.1"/>
    </source>
</evidence>
<sequence length="48" mass="4461">MRAPPVVALGSFQDVLRGCGVALGGVMGCGGPGGGGSGWTAGGGCRAR</sequence>
<name>A0A5P2W8N4_9ACTN</name>
<accession>A0A5P2W8N4</accession>
<reference evidence="1 2" key="1">
    <citation type="submission" date="2017-09" db="EMBL/GenBank/DDBJ databases">
        <title>Streptomyces genome completion.</title>
        <authorList>
            <person name="Lee N."/>
            <person name="Cho B.-K."/>
        </authorList>
    </citation>
    <scope>NUCLEOTIDE SEQUENCE [LARGE SCALE GENOMIC DNA]</scope>
    <source>
        <strain evidence="1 2">ATCC 14899</strain>
    </source>
</reference>
<organism evidence="1 2">
    <name type="scientific">Streptomyces nodosus</name>
    <dbReference type="NCBI Taxonomy" id="40318"/>
    <lineage>
        <taxon>Bacteria</taxon>
        <taxon>Bacillati</taxon>
        <taxon>Actinomycetota</taxon>
        <taxon>Actinomycetes</taxon>
        <taxon>Kitasatosporales</taxon>
        <taxon>Streptomycetaceae</taxon>
        <taxon>Streptomyces</taxon>
    </lineage>
</organism>
<dbReference type="AlphaFoldDB" id="A0A5P2W8N4"/>
<dbReference type="EMBL" id="CP023747">
    <property type="protein sequence ID" value="QEV42324.1"/>
    <property type="molecule type" value="Genomic_DNA"/>
</dbReference>
<protein>
    <submittedName>
        <fullName evidence="1">Putative RiPP</fullName>
    </submittedName>
</protein>
<proteinExistence type="predicted"/>
<gene>
    <name evidence="1" type="ORF">CP978_30620</name>
</gene>
<evidence type="ECO:0000313" key="2">
    <source>
        <dbReference type="Proteomes" id="UP000325763"/>
    </source>
</evidence>
<dbReference type="PROSITE" id="PS51257">
    <property type="entry name" value="PROKAR_LIPOPROTEIN"/>
    <property type="match status" value="1"/>
</dbReference>
<dbReference type="KEGG" id="snq:CP978_30620"/>
<dbReference type="Proteomes" id="UP000325763">
    <property type="component" value="Chromosome"/>
</dbReference>